<dbReference type="InterPro" id="IPR017259">
    <property type="entry name" value="UCP037672"/>
</dbReference>
<dbReference type="Pfam" id="PF12650">
    <property type="entry name" value="DUF3784"/>
    <property type="match status" value="1"/>
</dbReference>
<proteinExistence type="predicted"/>
<name>A0ABV8X1F0_9LACT</name>
<protein>
    <submittedName>
        <fullName evidence="2">DUF3784 domain-containing protein</fullName>
    </submittedName>
</protein>
<gene>
    <name evidence="2" type="ORF">ACFOZY_00650</name>
</gene>
<keyword evidence="1" id="KW-0812">Transmembrane</keyword>
<reference evidence="3" key="1">
    <citation type="journal article" date="2019" name="Int. J. Syst. Evol. Microbiol.">
        <title>The Global Catalogue of Microorganisms (GCM) 10K type strain sequencing project: providing services to taxonomists for standard genome sequencing and annotation.</title>
        <authorList>
            <consortium name="The Broad Institute Genomics Platform"/>
            <consortium name="The Broad Institute Genome Sequencing Center for Infectious Disease"/>
            <person name="Wu L."/>
            <person name="Ma J."/>
        </authorList>
    </citation>
    <scope>NUCLEOTIDE SEQUENCE [LARGE SCALE GENOMIC DNA]</scope>
    <source>
        <strain evidence="3">CCUG 59778</strain>
    </source>
</reference>
<accession>A0ABV8X1F0</accession>
<evidence type="ECO:0000313" key="3">
    <source>
        <dbReference type="Proteomes" id="UP001595817"/>
    </source>
</evidence>
<keyword evidence="1" id="KW-0472">Membrane</keyword>
<sequence length="106" mass="11819">MVGVIINLIMVIAFLILGIYLSKGKGAFLIAGYNTMSASEKAKYDEVTLCKFMGKMMYGLSFSIFLWALSDLLEIQLLFIIGMVLFAGLIVFILVYINTGNRFKKS</sequence>
<evidence type="ECO:0000256" key="1">
    <source>
        <dbReference type="SAM" id="Phobius"/>
    </source>
</evidence>
<feature type="transmembrane region" description="Helical" evidence="1">
    <location>
        <begin position="6"/>
        <end position="31"/>
    </location>
</feature>
<dbReference type="Proteomes" id="UP001595817">
    <property type="component" value="Unassembled WGS sequence"/>
</dbReference>
<keyword evidence="3" id="KW-1185">Reference proteome</keyword>
<dbReference type="RefSeq" id="WP_378151157.1">
    <property type="nucleotide sequence ID" value="NZ_JBHSEC010000001.1"/>
</dbReference>
<comment type="caution">
    <text evidence="2">The sequence shown here is derived from an EMBL/GenBank/DDBJ whole genome shotgun (WGS) entry which is preliminary data.</text>
</comment>
<keyword evidence="1" id="KW-1133">Transmembrane helix</keyword>
<dbReference type="EMBL" id="JBHSEC010000001">
    <property type="protein sequence ID" value="MFC4408934.1"/>
    <property type="molecule type" value="Genomic_DNA"/>
</dbReference>
<feature type="transmembrane region" description="Helical" evidence="1">
    <location>
        <begin position="75"/>
        <end position="97"/>
    </location>
</feature>
<evidence type="ECO:0000313" key="2">
    <source>
        <dbReference type="EMBL" id="MFC4408934.1"/>
    </source>
</evidence>
<organism evidence="2 3">
    <name type="scientific">Chungangia koreensis</name>
    <dbReference type="NCBI Taxonomy" id="752657"/>
    <lineage>
        <taxon>Bacteria</taxon>
        <taxon>Bacillati</taxon>
        <taxon>Bacillota</taxon>
        <taxon>Bacilli</taxon>
        <taxon>Lactobacillales</taxon>
        <taxon>Chungangia</taxon>
    </lineage>
</organism>